<feature type="compositionally biased region" description="Acidic residues" evidence="1">
    <location>
        <begin position="1"/>
        <end position="13"/>
    </location>
</feature>
<feature type="compositionally biased region" description="Low complexity" evidence="1">
    <location>
        <begin position="30"/>
        <end position="44"/>
    </location>
</feature>
<dbReference type="Proteomes" id="UP001158576">
    <property type="component" value="Chromosome 2"/>
</dbReference>
<feature type="compositionally biased region" description="Pro residues" evidence="1">
    <location>
        <begin position="96"/>
        <end position="109"/>
    </location>
</feature>
<feature type="region of interest" description="Disordered" evidence="1">
    <location>
        <begin position="513"/>
        <end position="534"/>
    </location>
</feature>
<feature type="region of interest" description="Disordered" evidence="1">
    <location>
        <begin position="365"/>
        <end position="389"/>
    </location>
</feature>
<protein>
    <submittedName>
        <fullName evidence="2">Oidioi.mRNA.OKI2018_I69.chr2.g5085.t2.cds</fullName>
    </submittedName>
</protein>
<feature type="compositionally biased region" description="Basic and acidic residues" evidence="1">
    <location>
        <begin position="116"/>
        <end position="139"/>
    </location>
</feature>
<feature type="compositionally biased region" description="Basic and acidic residues" evidence="1">
    <location>
        <begin position="64"/>
        <end position="93"/>
    </location>
</feature>
<sequence length="534" mass="59803">MTIVLSDEDDDVPLDALVQQTDPQEESSENKNNNANSNSLNEAEVIPTVELSSEDDTSSSSSSRESRAEDLLKEINAEDKRKNEEKRIIREEASCPLPPDGVKTPPPFPTTGVSTKYDRRGSFVLRKETIDDDQSKSDMDCDSEDDQPEKPIEVNVKIPIAMQPRTLRRPTPTGMIGPKRVPIGKFTTVKSSSVGPRKSSPEESARSMKKGKIKMNTEPIEIEDDGFALEKFDDEDSQKALDEIMKDVNKYKLDTKLSSEATYWMTLVEEGVCKWSNTEVIDEFIDKLQVPVVENEEELNNTAIAEIMGEIQKKSVNEQVAGVGAWKKRAKIDNMFVARTLKNQILTGLKFDQQKKQVDRRLNADRVAEEKQKEQRIKKNRRERDSGRDEVVCTGQDFAEDARVTVLPIPKDLPREERHLLERATQELLREAAAFIKGRNAKKRANFGYELGANLNADGTHRQGQTFVESNTQLQSVTMPGANASSWRSAAPQIINGSISNGQAIPPMMNQMNKPRQGAPSRRGGFISSNWAPV</sequence>
<evidence type="ECO:0000256" key="1">
    <source>
        <dbReference type="SAM" id="MobiDB-lite"/>
    </source>
</evidence>
<accession>A0ABN7T559</accession>
<evidence type="ECO:0000313" key="3">
    <source>
        <dbReference type="Proteomes" id="UP001158576"/>
    </source>
</evidence>
<dbReference type="EMBL" id="OU015567">
    <property type="protein sequence ID" value="CAG5110711.1"/>
    <property type="molecule type" value="Genomic_DNA"/>
</dbReference>
<feature type="region of interest" description="Disordered" evidence="1">
    <location>
        <begin position="189"/>
        <end position="211"/>
    </location>
</feature>
<name>A0ABN7T559_OIKDI</name>
<keyword evidence="3" id="KW-1185">Reference proteome</keyword>
<reference evidence="2 3" key="1">
    <citation type="submission" date="2021-04" db="EMBL/GenBank/DDBJ databases">
        <authorList>
            <person name="Bliznina A."/>
        </authorList>
    </citation>
    <scope>NUCLEOTIDE SEQUENCE [LARGE SCALE GENOMIC DNA]</scope>
</reference>
<gene>
    <name evidence="2" type="ORF">OKIOD_LOCUS13850</name>
</gene>
<evidence type="ECO:0000313" key="2">
    <source>
        <dbReference type="EMBL" id="CAG5110711.1"/>
    </source>
</evidence>
<feature type="region of interest" description="Disordered" evidence="1">
    <location>
        <begin position="1"/>
        <end position="152"/>
    </location>
</feature>
<organism evidence="2 3">
    <name type="scientific">Oikopleura dioica</name>
    <name type="common">Tunicate</name>
    <dbReference type="NCBI Taxonomy" id="34765"/>
    <lineage>
        <taxon>Eukaryota</taxon>
        <taxon>Metazoa</taxon>
        <taxon>Chordata</taxon>
        <taxon>Tunicata</taxon>
        <taxon>Appendicularia</taxon>
        <taxon>Copelata</taxon>
        <taxon>Oikopleuridae</taxon>
        <taxon>Oikopleura</taxon>
    </lineage>
</organism>
<proteinExistence type="predicted"/>